<evidence type="ECO:0000313" key="1">
    <source>
        <dbReference type="EMBL" id="VAX33479.1"/>
    </source>
</evidence>
<organism evidence="1">
    <name type="scientific">hydrothermal vent metagenome</name>
    <dbReference type="NCBI Taxonomy" id="652676"/>
    <lineage>
        <taxon>unclassified sequences</taxon>
        <taxon>metagenomes</taxon>
        <taxon>ecological metagenomes</taxon>
    </lineage>
</organism>
<name>A0A3B1CTX1_9ZZZZ</name>
<sequence>LIAAREKGLIDKVKPVWDKMIAQGVRYGEEFYRKVLGEIGEGG</sequence>
<proteinExistence type="predicted"/>
<gene>
    <name evidence="1" type="ORF">MNBD_NITROSPIRAE02-1008</name>
</gene>
<feature type="non-terminal residue" evidence="1">
    <location>
        <position position="1"/>
    </location>
</feature>
<dbReference type="Pfam" id="PF11848">
    <property type="entry name" value="DUF3368"/>
    <property type="match status" value="1"/>
</dbReference>
<reference evidence="1" key="1">
    <citation type="submission" date="2018-06" db="EMBL/GenBank/DDBJ databases">
        <authorList>
            <person name="Zhirakovskaya E."/>
        </authorList>
    </citation>
    <scope>NUCLEOTIDE SEQUENCE</scope>
</reference>
<accession>A0A3B1CTX1</accession>
<protein>
    <submittedName>
        <fullName evidence="1">Uncharacterized protein</fullName>
    </submittedName>
</protein>
<dbReference type="EMBL" id="UOGH01000296">
    <property type="protein sequence ID" value="VAX33479.1"/>
    <property type="molecule type" value="Genomic_DNA"/>
</dbReference>
<dbReference type="AlphaFoldDB" id="A0A3B1CTX1"/>
<dbReference type="InterPro" id="IPR021799">
    <property type="entry name" value="PIN-like_prokaryotic"/>
</dbReference>